<dbReference type="InterPro" id="IPR058581">
    <property type="entry name" value="TM_HPP"/>
</dbReference>
<dbReference type="InterPro" id="IPR007065">
    <property type="entry name" value="HPP"/>
</dbReference>
<dbReference type="PANTHER" id="PTHR33741">
    <property type="entry name" value="TRANSMEMBRANE PROTEIN DDB_G0269096-RELATED"/>
    <property type="match status" value="1"/>
</dbReference>
<evidence type="ECO:0000259" key="2">
    <source>
        <dbReference type="Pfam" id="PF04982"/>
    </source>
</evidence>
<dbReference type="Pfam" id="PF04982">
    <property type="entry name" value="TM_HPP"/>
    <property type="match status" value="1"/>
</dbReference>
<feature type="transmembrane region" description="Helical" evidence="1">
    <location>
        <begin position="92"/>
        <end position="108"/>
    </location>
</feature>
<dbReference type="Proteomes" id="UP001254257">
    <property type="component" value="Unassembled WGS sequence"/>
</dbReference>
<dbReference type="RefSeq" id="WP_316019896.1">
    <property type="nucleotide sequence ID" value="NZ_JAWDID010000033.1"/>
</dbReference>
<gene>
    <name evidence="3" type="ORF">RKE40_19580</name>
</gene>
<comment type="caution">
    <text evidence="3">The sequence shown here is derived from an EMBL/GenBank/DDBJ whole genome shotgun (WGS) entry which is preliminary data.</text>
</comment>
<evidence type="ECO:0000313" key="3">
    <source>
        <dbReference type="EMBL" id="MDU0342102.1"/>
    </source>
</evidence>
<dbReference type="PANTHER" id="PTHR33741:SF5">
    <property type="entry name" value="TRANSMEMBRANE PROTEIN DDB_G0269096-RELATED"/>
    <property type="match status" value="1"/>
</dbReference>
<proteinExistence type="predicted"/>
<keyword evidence="4" id="KW-1185">Reference proteome</keyword>
<keyword evidence="1" id="KW-1133">Transmembrane helix</keyword>
<accession>A0ABU3SCI0</accession>
<sequence length="225" mass="22856">MKLFHPILAGATLAERTAACAGVFTAIALTAAAGFMFPIHAPLVVAPIGASAVLVFVVPASPLAQPWPVIGGNVISAFVGLAVGWAVPELTIAAALAVALAIAVMSLTRSLHPPGGAVALTAVLGGPAVMKWGLLFPFVPIGLCSLSLVALGAAFHGVTRRSYPHRPPSADPVLPLAVPAAAFSPSDIDEALAQMGDSFDIAREDLDLLLQYAEASAMRRQALGS</sequence>
<keyword evidence="1" id="KW-0812">Transmembrane</keyword>
<evidence type="ECO:0000313" key="4">
    <source>
        <dbReference type="Proteomes" id="UP001254257"/>
    </source>
</evidence>
<feature type="transmembrane region" description="Helical" evidence="1">
    <location>
        <begin position="67"/>
        <end position="86"/>
    </location>
</feature>
<organism evidence="3 4">
    <name type="scientific">Bosea rubneri</name>
    <dbReference type="NCBI Taxonomy" id="3075434"/>
    <lineage>
        <taxon>Bacteria</taxon>
        <taxon>Pseudomonadati</taxon>
        <taxon>Pseudomonadota</taxon>
        <taxon>Alphaproteobacteria</taxon>
        <taxon>Hyphomicrobiales</taxon>
        <taxon>Boseaceae</taxon>
        <taxon>Bosea</taxon>
    </lineage>
</organism>
<name>A0ABU3SCI0_9HYPH</name>
<evidence type="ECO:0000256" key="1">
    <source>
        <dbReference type="SAM" id="Phobius"/>
    </source>
</evidence>
<feature type="transmembrane region" description="Helical" evidence="1">
    <location>
        <begin position="138"/>
        <end position="158"/>
    </location>
</feature>
<protein>
    <submittedName>
        <fullName evidence="3">HPP family protein</fullName>
    </submittedName>
</protein>
<feature type="domain" description="HPP transmembrane region" evidence="2">
    <location>
        <begin position="12"/>
        <end position="164"/>
    </location>
</feature>
<keyword evidence="1" id="KW-0472">Membrane</keyword>
<dbReference type="EMBL" id="JAWDID010000033">
    <property type="protein sequence ID" value="MDU0342102.1"/>
    <property type="molecule type" value="Genomic_DNA"/>
</dbReference>
<reference evidence="3 4" key="1">
    <citation type="submission" date="2023-09" db="EMBL/GenBank/DDBJ databases">
        <title>Whole genome shotgun sequencing (WGS) of Bosea sp. ZW T0_25, isolated from stored onions (Allium cepa).</title>
        <authorList>
            <person name="Stoll D.A."/>
            <person name="Huch M."/>
        </authorList>
    </citation>
    <scope>NUCLEOTIDE SEQUENCE [LARGE SCALE GENOMIC DNA]</scope>
    <source>
        <strain evidence="3 4">ZW T0_25</strain>
    </source>
</reference>